<feature type="compositionally biased region" description="Low complexity" evidence="1">
    <location>
        <begin position="29"/>
        <end position="41"/>
    </location>
</feature>
<dbReference type="Proteomes" id="UP001497512">
    <property type="component" value="Chromosome 8"/>
</dbReference>
<dbReference type="InterPro" id="IPR002921">
    <property type="entry name" value="Fungal_lipase-type"/>
</dbReference>
<protein>
    <recommendedName>
        <fullName evidence="2">Fungal lipase-type domain-containing protein</fullName>
    </recommendedName>
</protein>
<gene>
    <name evidence="3" type="ORF">CSSPTR1EN2_LOCUS22279</name>
</gene>
<evidence type="ECO:0000256" key="1">
    <source>
        <dbReference type="SAM" id="MobiDB-lite"/>
    </source>
</evidence>
<feature type="region of interest" description="Disordered" evidence="1">
    <location>
        <begin position="100"/>
        <end position="119"/>
    </location>
</feature>
<evidence type="ECO:0000313" key="4">
    <source>
        <dbReference type="Proteomes" id="UP001497512"/>
    </source>
</evidence>
<dbReference type="EMBL" id="OZ019900">
    <property type="protein sequence ID" value="CAK9234562.1"/>
    <property type="molecule type" value="Genomic_DNA"/>
</dbReference>
<accession>A0ABP0V0Y8</accession>
<feature type="region of interest" description="Disordered" evidence="1">
    <location>
        <begin position="29"/>
        <end position="79"/>
    </location>
</feature>
<dbReference type="InterPro" id="IPR029058">
    <property type="entry name" value="AB_hydrolase_fold"/>
</dbReference>
<dbReference type="PANTHER" id="PTHR46483">
    <property type="entry name" value="PHOSPHOLIPASE A1 PLIP2, CHLOROPLASTIC"/>
    <property type="match status" value="1"/>
</dbReference>
<reference evidence="3" key="1">
    <citation type="submission" date="2024-02" db="EMBL/GenBank/DDBJ databases">
        <authorList>
            <consortium name="ELIXIR-Norway"/>
            <consortium name="Elixir Norway"/>
        </authorList>
    </citation>
    <scope>NUCLEOTIDE SEQUENCE</scope>
</reference>
<dbReference type="CDD" id="cd00519">
    <property type="entry name" value="Lipase_3"/>
    <property type="match status" value="1"/>
</dbReference>
<evidence type="ECO:0000313" key="3">
    <source>
        <dbReference type="EMBL" id="CAK9234562.1"/>
    </source>
</evidence>
<dbReference type="PANTHER" id="PTHR46483:SF4">
    <property type="entry name" value="PHOSPHOLIPASE A1 PLIP2, CHLOROPLASTIC"/>
    <property type="match status" value="1"/>
</dbReference>
<dbReference type="SUPFAM" id="SSF53474">
    <property type="entry name" value="alpha/beta-Hydrolases"/>
    <property type="match status" value="1"/>
</dbReference>
<proteinExistence type="predicted"/>
<name>A0ABP0V0Y8_9BRYO</name>
<feature type="domain" description="Fungal lipase-type" evidence="2">
    <location>
        <begin position="520"/>
        <end position="664"/>
    </location>
</feature>
<organism evidence="3 4">
    <name type="scientific">Sphagnum troendelagicum</name>
    <dbReference type="NCBI Taxonomy" id="128251"/>
    <lineage>
        <taxon>Eukaryota</taxon>
        <taxon>Viridiplantae</taxon>
        <taxon>Streptophyta</taxon>
        <taxon>Embryophyta</taxon>
        <taxon>Bryophyta</taxon>
        <taxon>Sphagnophytina</taxon>
        <taxon>Sphagnopsida</taxon>
        <taxon>Sphagnales</taxon>
        <taxon>Sphagnaceae</taxon>
        <taxon>Sphagnum</taxon>
    </lineage>
</organism>
<dbReference type="Gene3D" id="3.40.50.1820">
    <property type="entry name" value="alpha/beta hydrolase"/>
    <property type="match status" value="1"/>
</dbReference>
<dbReference type="Pfam" id="PF01764">
    <property type="entry name" value="Lipase_3"/>
    <property type="match status" value="1"/>
</dbReference>
<sequence length="874" mass="95939">MERVMILYSRSVASGGWVTTFLHPAGAAKSSSESSFTAMSSKVSMQRTSRADDRANKSKHMNRSSPSHGPPTSFVPLPLPPPSRFAFPSPLKFLWFNNRPEEEDPTRTSTTADHKQLSDTSPVDFVKQEIGDGILNPSRNSSRTTAEDHQVVDMQQEQEAASAQFQESAEVIKNAISMAAEETDSVAQESGVDSIIGNPLRFDEVPKPWVQNFVNLGAFWKRQQNTSVPQTAGPAMVDHKLAADSESSSCCGQEFLLPQCGCQGCASSTVGLTADHSSSCIGSNIQEEEMIIMDMAQPPHMTIAQNKDYFSKFLHPASSSELKRVAQMAHMCTLAYNIPAIEPEKLFQQHNLRLRTSSLDIKAAAVMVKVAIAQAEKRRAAAAAAATLPSTAASASVMEVPESQTGAAAGDKHTKPKAVVGRLLKASISAEAEAHQSSSSSHQKSMEDLQELPRFRLGGDGVDELDPLSAVLGVQFPISSSYPAIAHDSEGKNLDPRSVVQHRCPCEWFMCDDQASHTQVFVIQGSESLASWQTNLQFEPTQFEASLEPLCLETMVHRGIYEAAKGLYEQVLPLVQAHIAAHGKDARIRFTGHSLGGSLAMLLSLMLCLRKAIPVSALLPVYTFGSPCIMCGGELLLHKLGLPRSHIQSVVMHLDIVPRTFACDYPDHVTVVLKRMNGNFRNLSCLLQQRLIYGPLGEMVILQPEEDEAPGHSLLPPGSGLYFLRHPISCSQLHPAAAAARTTAEYNKTSHQEHVDYACKARQLWYAERAFLNVPHPLDMLTDRNAYGSEGTISRDHDCCNYLRALNRLRLREFTTQLWAPLLGALEQSNLLLEFQYMGISLNHSSVNLDTPSNKLELHCQQQQQQQQLTNRAN</sequence>
<keyword evidence="4" id="KW-1185">Reference proteome</keyword>
<dbReference type="InterPro" id="IPR043367">
    <property type="entry name" value="PLIP1/2/3"/>
</dbReference>
<evidence type="ECO:0000259" key="2">
    <source>
        <dbReference type="Pfam" id="PF01764"/>
    </source>
</evidence>